<evidence type="ECO:0000256" key="6">
    <source>
        <dbReference type="ARBA" id="ARBA00022475"/>
    </source>
</evidence>
<evidence type="ECO:0000256" key="3">
    <source>
        <dbReference type="ARBA" id="ARBA00008741"/>
    </source>
</evidence>
<keyword evidence="11 12" id="KW-0472">Membrane</keyword>
<evidence type="ECO:0000256" key="12">
    <source>
        <dbReference type="RuleBase" id="RU363101"/>
    </source>
</evidence>
<evidence type="ECO:0000256" key="4">
    <source>
        <dbReference type="ARBA" id="ARBA00016461"/>
    </source>
</evidence>
<dbReference type="GO" id="GO:0017004">
    <property type="term" value="P:cytochrome complex assembly"/>
    <property type="evidence" value="ECO:0007669"/>
    <property type="project" value="UniProtKB-KW"/>
</dbReference>
<evidence type="ECO:0000256" key="5">
    <source>
        <dbReference type="ARBA" id="ARBA00022448"/>
    </source>
</evidence>
<dbReference type="Proteomes" id="UP000635071">
    <property type="component" value="Unassembled WGS sequence"/>
</dbReference>
<accession>A0A916ZQ40</accession>
<dbReference type="EMBL" id="BMJM01000004">
    <property type="protein sequence ID" value="GGE08454.1"/>
    <property type="molecule type" value="Genomic_DNA"/>
</dbReference>
<protein>
    <recommendedName>
        <fullName evidence="4 12">Heme exporter protein D</fullName>
    </recommendedName>
</protein>
<dbReference type="Pfam" id="PF04995">
    <property type="entry name" value="CcmD"/>
    <property type="match status" value="1"/>
</dbReference>
<evidence type="ECO:0000256" key="9">
    <source>
        <dbReference type="ARBA" id="ARBA00022748"/>
    </source>
</evidence>
<keyword evidence="14" id="KW-1185">Reference proteome</keyword>
<keyword evidence="10 12" id="KW-1133">Transmembrane helix</keyword>
<organism evidence="13 14">
    <name type="scientific">Sandarakinorhabdus glacialis</name>
    <dbReference type="NCBI Taxonomy" id="1614636"/>
    <lineage>
        <taxon>Bacteria</taxon>
        <taxon>Pseudomonadati</taxon>
        <taxon>Pseudomonadota</taxon>
        <taxon>Alphaproteobacteria</taxon>
        <taxon>Sphingomonadales</taxon>
        <taxon>Sphingosinicellaceae</taxon>
        <taxon>Sandarakinorhabdus</taxon>
    </lineage>
</organism>
<keyword evidence="5 12" id="KW-0813">Transport</keyword>
<keyword evidence="9 12" id="KW-0201">Cytochrome c-type biogenesis</keyword>
<comment type="similarity">
    <text evidence="3 12">Belongs to the CcmD/CycX/HelD family.</text>
</comment>
<dbReference type="GO" id="GO:0005886">
    <property type="term" value="C:plasma membrane"/>
    <property type="evidence" value="ECO:0007669"/>
    <property type="project" value="UniProtKB-SubCell"/>
</dbReference>
<feature type="transmembrane region" description="Helical" evidence="12">
    <location>
        <begin position="12"/>
        <end position="31"/>
    </location>
</feature>
<keyword evidence="6 12" id="KW-1003">Cell membrane</keyword>
<evidence type="ECO:0000256" key="1">
    <source>
        <dbReference type="ARBA" id="ARBA00002442"/>
    </source>
</evidence>
<reference evidence="13" key="2">
    <citation type="submission" date="2020-09" db="EMBL/GenBank/DDBJ databases">
        <authorList>
            <person name="Sun Q."/>
            <person name="Zhou Y."/>
        </authorList>
    </citation>
    <scope>NUCLEOTIDE SEQUENCE</scope>
    <source>
        <strain evidence="13">CGMCC 1.15519</strain>
    </source>
</reference>
<proteinExistence type="inferred from homology"/>
<evidence type="ECO:0000313" key="14">
    <source>
        <dbReference type="Proteomes" id="UP000635071"/>
    </source>
</evidence>
<evidence type="ECO:0000256" key="2">
    <source>
        <dbReference type="ARBA" id="ARBA00004377"/>
    </source>
</evidence>
<reference evidence="13" key="1">
    <citation type="journal article" date="2014" name="Int. J. Syst. Evol. Microbiol.">
        <title>Complete genome sequence of Corynebacterium casei LMG S-19264T (=DSM 44701T), isolated from a smear-ripened cheese.</title>
        <authorList>
            <consortium name="US DOE Joint Genome Institute (JGI-PGF)"/>
            <person name="Walter F."/>
            <person name="Albersmeier A."/>
            <person name="Kalinowski J."/>
            <person name="Ruckert C."/>
        </authorList>
    </citation>
    <scope>NUCLEOTIDE SEQUENCE</scope>
    <source>
        <strain evidence="13">CGMCC 1.15519</strain>
    </source>
</reference>
<dbReference type="AlphaFoldDB" id="A0A916ZQ40"/>
<dbReference type="NCBIfam" id="TIGR03141">
    <property type="entry name" value="cytochro_ccmD"/>
    <property type="match status" value="1"/>
</dbReference>
<keyword evidence="8 12" id="KW-0812">Transmembrane</keyword>
<comment type="caution">
    <text evidence="13">The sequence shown here is derived from an EMBL/GenBank/DDBJ whole genome shotgun (WGS) entry which is preliminary data.</text>
</comment>
<evidence type="ECO:0000256" key="7">
    <source>
        <dbReference type="ARBA" id="ARBA00022519"/>
    </source>
</evidence>
<evidence type="ECO:0000256" key="11">
    <source>
        <dbReference type="ARBA" id="ARBA00023136"/>
    </source>
</evidence>
<dbReference type="InterPro" id="IPR007078">
    <property type="entry name" value="Haem_export_protD_CcmD"/>
</dbReference>
<keyword evidence="7 12" id="KW-0997">Cell inner membrane</keyword>
<dbReference type="GO" id="GO:0015886">
    <property type="term" value="P:heme transport"/>
    <property type="evidence" value="ECO:0007669"/>
    <property type="project" value="InterPro"/>
</dbReference>
<sequence length="51" mass="5857">MTHTANLWASYIWPAYILTIGGMAALLAWSWTSMRTAEKRSDALKRSRQDQ</sequence>
<gene>
    <name evidence="13" type="ORF">GCM10011529_13610</name>
</gene>
<evidence type="ECO:0000313" key="13">
    <source>
        <dbReference type="EMBL" id="GGE08454.1"/>
    </source>
</evidence>
<comment type="subcellular location">
    <subcellularLocation>
        <location evidence="2 12">Cell inner membrane</location>
        <topology evidence="2 12">Single-pass membrane protein</topology>
    </subcellularLocation>
</comment>
<dbReference type="RefSeq" id="WP_188762191.1">
    <property type="nucleotide sequence ID" value="NZ_BMJM01000004.1"/>
</dbReference>
<name>A0A916ZQ40_9SPHN</name>
<evidence type="ECO:0000256" key="8">
    <source>
        <dbReference type="ARBA" id="ARBA00022692"/>
    </source>
</evidence>
<comment type="function">
    <text evidence="1 12">Required for the export of heme to the periplasm for the biogenesis of c-type cytochromes.</text>
</comment>
<evidence type="ECO:0000256" key="10">
    <source>
        <dbReference type="ARBA" id="ARBA00022989"/>
    </source>
</evidence>